<evidence type="ECO:0000313" key="1">
    <source>
        <dbReference type="EMBL" id="RRT38748.1"/>
    </source>
</evidence>
<protein>
    <submittedName>
        <fullName evidence="1">Uncharacterized protein</fullName>
    </submittedName>
</protein>
<gene>
    <name evidence="1" type="ORF">B296_00040445</name>
</gene>
<comment type="caution">
    <text evidence="1">The sequence shown here is derived from an EMBL/GenBank/DDBJ whole genome shotgun (WGS) entry which is preliminary data.</text>
</comment>
<name>A0A426XGZ1_ENSVE</name>
<organism evidence="1 2">
    <name type="scientific">Ensete ventricosum</name>
    <name type="common">Abyssinian banana</name>
    <name type="synonym">Musa ensete</name>
    <dbReference type="NCBI Taxonomy" id="4639"/>
    <lineage>
        <taxon>Eukaryota</taxon>
        <taxon>Viridiplantae</taxon>
        <taxon>Streptophyta</taxon>
        <taxon>Embryophyta</taxon>
        <taxon>Tracheophyta</taxon>
        <taxon>Spermatophyta</taxon>
        <taxon>Magnoliopsida</taxon>
        <taxon>Liliopsida</taxon>
        <taxon>Zingiberales</taxon>
        <taxon>Musaceae</taxon>
        <taxon>Ensete</taxon>
    </lineage>
</organism>
<dbReference type="EMBL" id="AMZH03020896">
    <property type="protein sequence ID" value="RRT38748.1"/>
    <property type="molecule type" value="Genomic_DNA"/>
</dbReference>
<dbReference type="Proteomes" id="UP000287651">
    <property type="component" value="Unassembled WGS sequence"/>
</dbReference>
<reference evidence="1 2" key="1">
    <citation type="journal article" date="2014" name="Agronomy (Basel)">
        <title>A Draft Genome Sequence for Ensete ventricosum, the Drought-Tolerant Tree Against Hunger.</title>
        <authorList>
            <person name="Harrison J."/>
            <person name="Moore K.A."/>
            <person name="Paszkiewicz K."/>
            <person name="Jones T."/>
            <person name="Grant M."/>
            <person name="Ambacheew D."/>
            <person name="Muzemil S."/>
            <person name="Studholme D.J."/>
        </authorList>
    </citation>
    <scope>NUCLEOTIDE SEQUENCE [LARGE SCALE GENOMIC DNA]</scope>
</reference>
<accession>A0A426XGZ1</accession>
<proteinExistence type="predicted"/>
<evidence type="ECO:0000313" key="2">
    <source>
        <dbReference type="Proteomes" id="UP000287651"/>
    </source>
</evidence>
<dbReference type="AlphaFoldDB" id="A0A426XGZ1"/>
<sequence>MAWVFPASRLECDVEVFVMHRPLPDLGSPISLSRGGAVTARGWPIEDYVDLLLDRTFGILERVVGDRSISDQKNLDVHNPIKNAWMARDGWRSGIPWTCEWCRMIGCRSRVRSEPDRRSDFATELAPEPGKLHELPGLGAVVAPPQVRGY</sequence>